<dbReference type="AlphaFoldDB" id="A0A518BR79"/>
<accession>A0A518BR79</accession>
<evidence type="ECO:0000256" key="2">
    <source>
        <dbReference type="SAM" id="Phobius"/>
    </source>
</evidence>
<dbReference type="EMBL" id="CP036287">
    <property type="protein sequence ID" value="QDU69487.1"/>
    <property type="molecule type" value="Genomic_DNA"/>
</dbReference>
<keyword evidence="2" id="KW-0472">Membrane</keyword>
<feature type="region of interest" description="Disordered" evidence="1">
    <location>
        <begin position="187"/>
        <end position="206"/>
    </location>
</feature>
<evidence type="ECO:0000313" key="3">
    <source>
        <dbReference type="EMBL" id="QDU69487.1"/>
    </source>
</evidence>
<protein>
    <submittedName>
        <fullName evidence="3">Uncharacterized protein</fullName>
    </submittedName>
</protein>
<organism evidence="3 4">
    <name type="scientific">Engelhardtia mirabilis</name>
    <dbReference type="NCBI Taxonomy" id="2528011"/>
    <lineage>
        <taxon>Bacteria</taxon>
        <taxon>Pseudomonadati</taxon>
        <taxon>Planctomycetota</taxon>
        <taxon>Planctomycetia</taxon>
        <taxon>Planctomycetia incertae sedis</taxon>
        <taxon>Engelhardtia</taxon>
    </lineage>
</organism>
<evidence type="ECO:0000256" key="1">
    <source>
        <dbReference type="SAM" id="MobiDB-lite"/>
    </source>
</evidence>
<proteinExistence type="predicted"/>
<keyword evidence="2" id="KW-0812">Transmembrane</keyword>
<name>A0A518BR79_9BACT</name>
<feature type="transmembrane region" description="Helical" evidence="2">
    <location>
        <begin position="12"/>
        <end position="32"/>
    </location>
</feature>
<sequence>MSPDLVRGGSAWRSLALCGVLALLAAVPWFLLRDVAEPIDAASPRAPAAHATPSVAPVMVAAHELDSAESARAVAGLTLTGSIAVLGERPMAFDEASGTIELLLVSDGVEWVREVDVRAGQFRIDLPSRGNLTFRRPRIDGGPCRVLSPSPRAAWPPGDRVQVIVVRESTTRLSALDARTGAHLSDVEVSSRPGTDPFGHPGPARGDLVRLVEGGTSPMEIELSGERVGAGPQQTLFARAPGYAFGSAVVSSLARNQVSVRLERGGDLELELALGAGIDLPANSVLRLTSGGETVWEGPAQVGRIDLPSFPAGTIEAALLVDDLELIRTRGELAAGGWLPLRLSLDAHPDDIFGDLHVALDVPGSWPLDRVRLRIYSELLDSRSVMGPPLFLPRAGSRRVEWVFEDVPRGDVELEVYPMRFMTRLDHRLDEVHELALPGYVRFELELLNAAEVHPSIRVAWEAEVDRRRWFAGGGLAQAVPAAMLGNLPAARTTLTLTARGHQPAQIVVEAYAGSRSESVLLAPEPAEAPTGER</sequence>
<keyword evidence="4" id="KW-1185">Reference proteome</keyword>
<gene>
    <name evidence="3" type="ORF">Pla133_46070</name>
</gene>
<reference evidence="3 4" key="1">
    <citation type="submission" date="2019-02" db="EMBL/GenBank/DDBJ databases">
        <title>Deep-cultivation of Planctomycetes and their phenomic and genomic characterization uncovers novel biology.</title>
        <authorList>
            <person name="Wiegand S."/>
            <person name="Jogler M."/>
            <person name="Boedeker C."/>
            <person name="Pinto D."/>
            <person name="Vollmers J."/>
            <person name="Rivas-Marin E."/>
            <person name="Kohn T."/>
            <person name="Peeters S.H."/>
            <person name="Heuer A."/>
            <person name="Rast P."/>
            <person name="Oberbeckmann S."/>
            <person name="Bunk B."/>
            <person name="Jeske O."/>
            <person name="Meyerdierks A."/>
            <person name="Storesund J.E."/>
            <person name="Kallscheuer N."/>
            <person name="Luecker S."/>
            <person name="Lage O.M."/>
            <person name="Pohl T."/>
            <person name="Merkel B.J."/>
            <person name="Hornburger P."/>
            <person name="Mueller R.-W."/>
            <person name="Bruemmer F."/>
            <person name="Labrenz M."/>
            <person name="Spormann A.M."/>
            <person name="Op den Camp H."/>
            <person name="Overmann J."/>
            <person name="Amann R."/>
            <person name="Jetten M.S.M."/>
            <person name="Mascher T."/>
            <person name="Medema M.H."/>
            <person name="Devos D.P."/>
            <person name="Kaster A.-K."/>
            <person name="Ovreas L."/>
            <person name="Rohde M."/>
            <person name="Galperin M.Y."/>
            <person name="Jogler C."/>
        </authorList>
    </citation>
    <scope>NUCLEOTIDE SEQUENCE [LARGE SCALE GENOMIC DNA]</scope>
    <source>
        <strain evidence="3 4">Pla133</strain>
    </source>
</reference>
<dbReference type="RefSeq" id="WP_145069419.1">
    <property type="nucleotide sequence ID" value="NZ_CP036287.1"/>
</dbReference>
<evidence type="ECO:0000313" key="4">
    <source>
        <dbReference type="Proteomes" id="UP000316921"/>
    </source>
</evidence>
<keyword evidence="2" id="KW-1133">Transmembrane helix</keyword>
<dbReference type="Proteomes" id="UP000316921">
    <property type="component" value="Chromosome"/>
</dbReference>
<dbReference type="KEGG" id="pbap:Pla133_46070"/>